<sequence length="154" mass="17283">MDNQRVDELNNFLEEIRQKADEKTAAKLELDKCKRIIQRLSSFSSDCEKCYQLFIELENHLIQLKGKAEHLAEGEIKHHRQLVDTISSHLQKQHKLVARGYYLALYMCIGISIGSALGLVVFENLALGLPLGMCMGIAIGTGLDEDAKKKGLTL</sequence>
<gene>
    <name evidence="3" type="ORF">FZD51_11220</name>
</gene>
<dbReference type="Pfam" id="PF26273">
    <property type="entry name" value="Gly_zipper"/>
    <property type="match status" value="1"/>
</dbReference>
<dbReference type="EMBL" id="VTER01000005">
    <property type="protein sequence ID" value="TYS48673.1"/>
    <property type="molecule type" value="Genomic_DNA"/>
</dbReference>
<feature type="domain" description="Glycine zipper-like" evidence="2">
    <location>
        <begin position="103"/>
        <end position="144"/>
    </location>
</feature>
<keyword evidence="1" id="KW-1133">Transmembrane helix</keyword>
<keyword evidence="1" id="KW-0472">Membrane</keyword>
<name>A0A5D4RB05_9BACI</name>
<proteinExistence type="predicted"/>
<evidence type="ECO:0000259" key="2">
    <source>
        <dbReference type="Pfam" id="PF26273"/>
    </source>
</evidence>
<dbReference type="InterPro" id="IPR058598">
    <property type="entry name" value="Gly_zipper-like_dom"/>
</dbReference>
<protein>
    <recommendedName>
        <fullName evidence="2">Glycine zipper-like domain-containing protein</fullName>
    </recommendedName>
</protein>
<evidence type="ECO:0000313" key="4">
    <source>
        <dbReference type="Proteomes" id="UP000322139"/>
    </source>
</evidence>
<dbReference type="RefSeq" id="WP_148974844.1">
    <property type="nucleotide sequence ID" value="NZ_VTER01000005.1"/>
</dbReference>
<comment type="caution">
    <text evidence="3">The sequence shown here is derived from an EMBL/GenBank/DDBJ whole genome shotgun (WGS) entry which is preliminary data.</text>
</comment>
<organism evidence="3 4">
    <name type="scientific">Bacillus infantis</name>
    <dbReference type="NCBI Taxonomy" id="324767"/>
    <lineage>
        <taxon>Bacteria</taxon>
        <taxon>Bacillati</taxon>
        <taxon>Bacillota</taxon>
        <taxon>Bacilli</taxon>
        <taxon>Bacillales</taxon>
        <taxon>Bacillaceae</taxon>
        <taxon>Bacillus</taxon>
    </lineage>
</organism>
<dbReference type="Proteomes" id="UP000322139">
    <property type="component" value="Unassembled WGS sequence"/>
</dbReference>
<dbReference type="AlphaFoldDB" id="A0A5D4RB05"/>
<keyword evidence="1" id="KW-0812">Transmembrane</keyword>
<evidence type="ECO:0000256" key="1">
    <source>
        <dbReference type="SAM" id="Phobius"/>
    </source>
</evidence>
<reference evidence="3 4" key="1">
    <citation type="submission" date="2019-08" db="EMBL/GenBank/DDBJ databases">
        <title>Bacillus genomes from the desert of Cuatro Cienegas, Coahuila.</title>
        <authorList>
            <person name="Olmedo-Alvarez G."/>
        </authorList>
    </citation>
    <scope>NUCLEOTIDE SEQUENCE [LARGE SCALE GENOMIC DNA]</scope>
    <source>
        <strain evidence="3 4">CH446_14T</strain>
    </source>
</reference>
<feature type="transmembrane region" description="Helical" evidence="1">
    <location>
        <begin position="100"/>
        <end position="119"/>
    </location>
</feature>
<feature type="transmembrane region" description="Helical" evidence="1">
    <location>
        <begin position="125"/>
        <end position="143"/>
    </location>
</feature>
<accession>A0A5D4RB05</accession>
<evidence type="ECO:0000313" key="3">
    <source>
        <dbReference type="EMBL" id="TYS48673.1"/>
    </source>
</evidence>